<protein>
    <submittedName>
        <fullName evidence="1">Uncharacterized protein</fullName>
    </submittedName>
</protein>
<sequence length="188" mass="20715">MNVSSRTCGGIITEFTTPKPNVNVTKLLPRRDLCPGCVAAPDQGARRRTNQNSYCIPPRGFFYNLSLLGASRRRFENESKLSTTDLLVLASMKNAAKCDKCELQNSVNHRIFERTLRPPVFWRDACPSVISTLEPLRGVGVGDRPCLGGGRLRNTVAVSPQPLLRSSLHTRIGSAARPQPLNTQLLKC</sequence>
<organism evidence="1">
    <name type="scientific">Trichoderma aureoviride</name>
    <dbReference type="NCBI Taxonomy" id="64502"/>
    <lineage>
        <taxon>Eukaryota</taxon>
        <taxon>Fungi</taxon>
        <taxon>Dikarya</taxon>
        <taxon>Ascomycota</taxon>
        <taxon>Pezizomycotina</taxon>
        <taxon>Sordariomycetes</taxon>
        <taxon>Hypocreomycetidae</taxon>
        <taxon>Hypocreales</taxon>
        <taxon>Hypocreaceae</taxon>
        <taxon>Trichoderma</taxon>
    </lineage>
</organism>
<reference evidence="1" key="1">
    <citation type="submission" date="2014-03" db="EMBL/GenBank/DDBJ databases">
        <title>The research of classification of Tichoderma species in West Bengal province.</title>
        <authorList>
            <person name="Bhattacharyya S.K."/>
            <person name="Sengupta C."/>
            <person name="Tarafdar J."/>
            <person name="Adhikary N.K."/>
        </authorList>
    </citation>
    <scope>NUCLEOTIDE SEQUENCE</scope>
</reference>
<proteinExistence type="predicted"/>
<dbReference type="AlphaFoldDB" id="A0A060N9C4"/>
<name>A0A060N9C4_9HYPO</name>
<dbReference type="EMBL" id="AB916337">
    <property type="protein sequence ID" value="BAO56864.1"/>
    <property type="molecule type" value="Genomic_DNA"/>
</dbReference>
<evidence type="ECO:0000313" key="1">
    <source>
        <dbReference type="EMBL" id="BAO56864.1"/>
    </source>
</evidence>
<accession>A0A060N9C4</accession>